<organism evidence="6 7">
    <name type="scientific">Affinibrenneria salicis</name>
    <dbReference type="NCBI Taxonomy" id="2590031"/>
    <lineage>
        <taxon>Bacteria</taxon>
        <taxon>Pseudomonadati</taxon>
        <taxon>Pseudomonadota</taxon>
        <taxon>Gammaproteobacteria</taxon>
        <taxon>Enterobacterales</taxon>
        <taxon>Pectobacteriaceae</taxon>
        <taxon>Affinibrenneria</taxon>
    </lineage>
</organism>
<dbReference type="GO" id="GO:0000976">
    <property type="term" value="F:transcription cis-regulatory region binding"/>
    <property type="evidence" value="ECO:0007669"/>
    <property type="project" value="TreeGrafter"/>
</dbReference>
<dbReference type="PRINTS" id="PR00455">
    <property type="entry name" value="HTHTETR"/>
</dbReference>
<dbReference type="EMBL" id="VYKJ01000016">
    <property type="protein sequence ID" value="KAA8995894.1"/>
    <property type="molecule type" value="Genomic_DNA"/>
</dbReference>
<evidence type="ECO:0000313" key="6">
    <source>
        <dbReference type="EMBL" id="KAA8995894.1"/>
    </source>
</evidence>
<dbReference type="InterPro" id="IPR009057">
    <property type="entry name" value="Homeodomain-like_sf"/>
</dbReference>
<dbReference type="Gene3D" id="1.10.357.10">
    <property type="entry name" value="Tetracycline Repressor, domain 2"/>
    <property type="match status" value="2"/>
</dbReference>
<feature type="DNA-binding region" description="H-T-H motif" evidence="4">
    <location>
        <begin position="30"/>
        <end position="49"/>
    </location>
</feature>
<reference evidence="6 7" key="1">
    <citation type="submission" date="2019-09" db="EMBL/GenBank/DDBJ databases">
        <authorList>
            <person name="Li Y."/>
        </authorList>
    </citation>
    <scope>NUCLEOTIDE SEQUENCE [LARGE SCALE GENOMIC DNA]</scope>
    <source>
        <strain evidence="6 7">L3-3HA</strain>
    </source>
</reference>
<keyword evidence="1" id="KW-0805">Transcription regulation</keyword>
<accession>A0A5J5FRN9</accession>
<sequence length="227" mass="25557">MPRSKTENIRNAFLTAARDVFLEVGFANATMDAIAASSGSAKSTLYRYFDSKESLFSALITKASQEHDGEIINFLYRSGHDPQFSAPSGNAIDSLNFPDHEEDCQYALIKFGQYILTSFHTPQSLAVRRMMIAASTNPDVGRLFYQQGSARVVYHLEQYFNPLIEKGYFHSSDPHVAACHYFGLLESEINEAGLYNVTVQLSERQISDIVSRAVEVFMRAYVHKFPE</sequence>
<dbReference type="Pfam" id="PF00440">
    <property type="entry name" value="TetR_N"/>
    <property type="match status" value="1"/>
</dbReference>
<dbReference type="Proteomes" id="UP000335415">
    <property type="component" value="Unassembled WGS sequence"/>
</dbReference>
<evidence type="ECO:0000256" key="3">
    <source>
        <dbReference type="ARBA" id="ARBA00023163"/>
    </source>
</evidence>
<gene>
    <name evidence="6" type="ORF">FJU30_23280</name>
</gene>
<keyword evidence="2 4" id="KW-0238">DNA-binding</keyword>
<evidence type="ECO:0000256" key="2">
    <source>
        <dbReference type="ARBA" id="ARBA00023125"/>
    </source>
</evidence>
<dbReference type="SUPFAM" id="SSF46689">
    <property type="entry name" value="Homeodomain-like"/>
    <property type="match status" value="1"/>
</dbReference>
<keyword evidence="7" id="KW-1185">Reference proteome</keyword>
<dbReference type="PANTHER" id="PTHR30055">
    <property type="entry name" value="HTH-TYPE TRANSCRIPTIONAL REGULATOR RUTR"/>
    <property type="match status" value="1"/>
</dbReference>
<dbReference type="Pfam" id="PF14246">
    <property type="entry name" value="TetR_C_7"/>
    <property type="match status" value="1"/>
</dbReference>
<keyword evidence="3" id="KW-0804">Transcription</keyword>
<dbReference type="RefSeq" id="WP_150437353.1">
    <property type="nucleotide sequence ID" value="NZ_VYKJ01000016.1"/>
</dbReference>
<dbReference type="AlphaFoldDB" id="A0A5J5FRN9"/>
<evidence type="ECO:0000256" key="1">
    <source>
        <dbReference type="ARBA" id="ARBA00023015"/>
    </source>
</evidence>
<dbReference type="InterPro" id="IPR039536">
    <property type="entry name" value="TetR_C_Proteobacteria"/>
</dbReference>
<evidence type="ECO:0000256" key="4">
    <source>
        <dbReference type="PROSITE-ProRule" id="PRU00335"/>
    </source>
</evidence>
<dbReference type="InterPro" id="IPR001647">
    <property type="entry name" value="HTH_TetR"/>
</dbReference>
<name>A0A5J5FRN9_9GAMM</name>
<dbReference type="GO" id="GO:0003700">
    <property type="term" value="F:DNA-binding transcription factor activity"/>
    <property type="evidence" value="ECO:0007669"/>
    <property type="project" value="TreeGrafter"/>
</dbReference>
<comment type="caution">
    <text evidence="6">The sequence shown here is derived from an EMBL/GenBank/DDBJ whole genome shotgun (WGS) entry which is preliminary data.</text>
</comment>
<proteinExistence type="predicted"/>
<protein>
    <submittedName>
        <fullName evidence="6">TetR/AcrR family transcriptional regulator</fullName>
    </submittedName>
</protein>
<dbReference type="PROSITE" id="PS50977">
    <property type="entry name" value="HTH_TETR_2"/>
    <property type="match status" value="1"/>
</dbReference>
<dbReference type="FunFam" id="1.10.10.60:FF:000141">
    <property type="entry name" value="TetR family transcriptional regulator"/>
    <property type="match status" value="1"/>
</dbReference>
<feature type="domain" description="HTH tetR-type" evidence="5">
    <location>
        <begin position="7"/>
        <end position="67"/>
    </location>
</feature>
<dbReference type="OrthoDB" id="270177at2"/>
<dbReference type="PANTHER" id="PTHR30055:SF119">
    <property type="entry name" value="NALC"/>
    <property type="match status" value="1"/>
</dbReference>
<evidence type="ECO:0000313" key="7">
    <source>
        <dbReference type="Proteomes" id="UP000335415"/>
    </source>
</evidence>
<evidence type="ECO:0000259" key="5">
    <source>
        <dbReference type="PROSITE" id="PS50977"/>
    </source>
</evidence>
<dbReference type="InterPro" id="IPR050109">
    <property type="entry name" value="HTH-type_TetR-like_transc_reg"/>
</dbReference>